<gene>
    <name evidence="8" type="ORF">HQN60_14345</name>
</gene>
<dbReference type="Pfam" id="PF17188">
    <property type="entry name" value="MucB_RseB_C"/>
    <property type="match status" value="1"/>
</dbReference>
<dbReference type="Proteomes" id="UP000504844">
    <property type="component" value="Chromosome"/>
</dbReference>
<comment type="subcellular location">
    <subcellularLocation>
        <location evidence="1">Periplasm</location>
    </subcellularLocation>
</comment>
<evidence type="ECO:0000256" key="3">
    <source>
        <dbReference type="ARBA" id="ARBA00022729"/>
    </source>
</evidence>
<keyword evidence="4" id="KW-0574">Periplasm</keyword>
<dbReference type="GO" id="GO:0045152">
    <property type="term" value="F:antisigma factor binding"/>
    <property type="evidence" value="ECO:0007669"/>
    <property type="project" value="TreeGrafter"/>
</dbReference>
<comment type="similarity">
    <text evidence="2">Belongs to the RseB family.</text>
</comment>
<dbReference type="InterPro" id="IPR038484">
    <property type="entry name" value="MucB/RseB_C_sf"/>
</dbReference>
<feature type="signal peptide" evidence="5">
    <location>
        <begin position="1"/>
        <end position="24"/>
    </location>
</feature>
<dbReference type="InterPro" id="IPR033436">
    <property type="entry name" value="MucB/RseB_C"/>
</dbReference>
<name>A0A6M8SW42_9NEIS</name>
<feature type="domain" description="MucB/RseB C-terminal" evidence="7">
    <location>
        <begin position="225"/>
        <end position="317"/>
    </location>
</feature>
<dbReference type="Pfam" id="PF03888">
    <property type="entry name" value="MucB_RseB"/>
    <property type="match status" value="1"/>
</dbReference>
<evidence type="ECO:0000256" key="5">
    <source>
        <dbReference type="SAM" id="SignalP"/>
    </source>
</evidence>
<dbReference type="CDD" id="cd16327">
    <property type="entry name" value="RseB"/>
    <property type="match status" value="1"/>
</dbReference>
<evidence type="ECO:0000256" key="4">
    <source>
        <dbReference type="ARBA" id="ARBA00022764"/>
    </source>
</evidence>
<organism evidence="8 9">
    <name type="scientific">Deefgea piscis</name>
    <dbReference type="NCBI Taxonomy" id="2739061"/>
    <lineage>
        <taxon>Bacteria</taxon>
        <taxon>Pseudomonadati</taxon>
        <taxon>Pseudomonadota</taxon>
        <taxon>Betaproteobacteria</taxon>
        <taxon>Neisseriales</taxon>
        <taxon>Chitinibacteraceae</taxon>
        <taxon>Deefgea</taxon>
    </lineage>
</organism>
<feature type="chain" id="PRO_5026861859" evidence="5">
    <location>
        <begin position="25"/>
        <end position="321"/>
    </location>
</feature>
<dbReference type="GO" id="GO:0032885">
    <property type="term" value="P:regulation of polysaccharide biosynthetic process"/>
    <property type="evidence" value="ECO:0007669"/>
    <property type="project" value="TreeGrafter"/>
</dbReference>
<dbReference type="Gene3D" id="2.50.20.10">
    <property type="entry name" value="Lipoprotein localisation LolA/LolB/LppX"/>
    <property type="match status" value="1"/>
</dbReference>
<dbReference type="InterPro" id="IPR033434">
    <property type="entry name" value="MucB/RseB_N"/>
</dbReference>
<feature type="domain" description="MucB/RseB N-terminal" evidence="6">
    <location>
        <begin position="32"/>
        <end position="206"/>
    </location>
</feature>
<dbReference type="InterPro" id="IPR005588">
    <property type="entry name" value="MucB_RseB"/>
</dbReference>
<evidence type="ECO:0000256" key="2">
    <source>
        <dbReference type="ARBA" id="ARBA00008150"/>
    </source>
</evidence>
<reference evidence="8 9" key="1">
    <citation type="submission" date="2020-05" db="EMBL/GenBank/DDBJ databases">
        <title>Complete genome sequence of Deefgea sp. D17.</title>
        <authorList>
            <person name="Bae J.-W."/>
            <person name="Han J.E."/>
        </authorList>
    </citation>
    <scope>NUCLEOTIDE SEQUENCE [LARGE SCALE GENOMIC DNA]</scope>
    <source>
        <strain evidence="8 9">D17</strain>
    </source>
</reference>
<evidence type="ECO:0000313" key="8">
    <source>
        <dbReference type="EMBL" id="QKJ67806.1"/>
    </source>
</evidence>
<keyword evidence="9" id="KW-1185">Reference proteome</keyword>
<dbReference type="EMBL" id="CP054143">
    <property type="protein sequence ID" value="QKJ67806.1"/>
    <property type="molecule type" value="Genomic_DNA"/>
</dbReference>
<protein>
    <submittedName>
        <fullName evidence="8">MucB/RseB C-terminal domain-containing protein</fullName>
    </submittedName>
</protein>
<dbReference type="PANTHER" id="PTHR38782:SF1">
    <property type="entry name" value="SIGMA-E FACTOR REGULATORY PROTEIN RSEB"/>
    <property type="match status" value="1"/>
</dbReference>
<evidence type="ECO:0000259" key="7">
    <source>
        <dbReference type="Pfam" id="PF17188"/>
    </source>
</evidence>
<dbReference type="KEGG" id="dee:HQN60_14345"/>
<keyword evidence="3 5" id="KW-0732">Signal</keyword>
<dbReference type="PROSITE" id="PS51257">
    <property type="entry name" value="PROKAR_LIPOPROTEIN"/>
    <property type="match status" value="1"/>
</dbReference>
<evidence type="ECO:0000313" key="9">
    <source>
        <dbReference type="Proteomes" id="UP000504844"/>
    </source>
</evidence>
<dbReference type="GO" id="GO:0030288">
    <property type="term" value="C:outer membrane-bounded periplasmic space"/>
    <property type="evidence" value="ECO:0007669"/>
    <property type="project" value="TreeGrafter"/>
</dbReference>
<dbReference type="AlphaFoldDB" id="A0A6M8SW42"/>
<evidence type="ECO:0000256" key="1">
    <source>
        <dbReference type="ARBA" id="ARBA00004418"/>
    </source>
</evidence>
<proteinExistence type="inferred from homology"/>
<dbReference type="PANTHER" id="PTHR38782">
    <property type="match status" value="1"/>
</dbReference>
<accession>A0A6M8SW42</accession>
<evidence type="ECO:0000259" key="6">
    <source>
        <dbReference type="Pfam" id="PF03888"/>
    </source>
</evidence>
<dbReference type="Gene3D" id="3.30.200.100">
    <property type="entry name" value="MucB/RseB, C-terminal domain"/>
    <property type="match status" value="1"/>
</dbReference>
<sequence length="321" mass="36146">MMVVKVYCQIVVILGCLCAFSAQATPLDKAEAQRVLARSASAAEAVSYTGNYIYQSGENIANYKISHAIENGVAAEHRELLDGEPREYLRVGDKVSMYPAQGYAVQLDRRYTSKLFPNHLPDDVSELLHSYGVSKVGRERVVGRETTIYQLDPLDAYRYPQRFWVDDESGLILKWLMMGMRQEMVQSFSFTQIQVGGKINQKLLKPIYPLRSVKVNDGAVLDLAEDKKWRIKPTVPGFKLIKKSTRSLPHKSREVVHYLFSDGAVTLSVFVEPMNANIPLGLAHQGAIHLYARQVDQYLLSCLGEVPAVTVERFAKAYTLR</sequence>
<dbReference type="PIRSF" id="PIRSF005427">
    <property type="entry name" value="RseB"/>
    <property type="match status" value="1"/>
</dbReference>